<reference evidence="1 2" key="1">
    <citation type="submission" date="2023-12" db="EMBL/GenBank/DDBJ databases">
        <title>Gut-associated functions are favored during microbiome assembly across C. elegans life.</title>
        <authorList>
            <person name="Zimmermann J."/>
        </authorList>
    </citation>
    <scope>NUCLEOTIDE SEQUENCE [LARGE SCALE GENOMIC DNA]</scope>
    <source>
        <strain evidence="1 2">MYb71</strain>
    </source>
</reference>
<accession>A0ABU8PGV2</accession>
<gene>
    <name evidence="1" type="ORF">WH297_17345</name>
</gene>
<evidence type="ECO:0000313" key="2">
    <source>
        <dbReference type="Proteomes" id="UP001375812"/>
    </source>
</evidence>
<dbReference type="EMBL" id="JBBGZH010000002">
    <property type="protein sequence ID" value="MEJ5021480.1"/>
    <property type="molecule type" value="Genomic_DNA"/>
</dbReference>
<dbReference type="RefSeq" id="WP_181153419.1">
    <property type="nucleotide sequence ID" value="NZ_JBBGZH010000002.1"/>
</dbReference>
<proteinExistence type="predicted"/>
<comment type="caution">
    <text evidence="1">The sequence shown here is derived from an EMBL/GenBank/DDBJ whole genome shotgun (WGS) entry which is preliminary data.</text>
</comment>
<dbReference type="Proteomes" id="UP001375812">
    <property type="component" value="Unassembled WGS sequence"/>
</dbReference>
<evidence type="ECO:0000313" key="1">
    <source>
        <dbReference type="EMBL" id="MEJ5021480.1"/>
    </source>
</evidence>
<organism evidence="1 2">
    <name type="scientific">Ochrobactrum vermis</name>
    <dbReference type="NCBI Taxonomy" id="1827297"/>
    <lineage>
        <taxon>Bacteria</taxon>
        <taxon>Pseudomonadati</taxon>
        <taxon>Pseudomonadota</taxon>
        <taxon>Alphaproteobacteria</taxon>
        <taxon>Hyphomicrobiales</taxon>
        <taxon>Brucellaceae</taxon>
        <taxon>Brucella/Ochrobactrum group</taxon>
        <taxon>Ochrobactrum</taxon>
    </lineage>
</organism>
<sequence>MAYPTMGSSHPVPNKMASTQNSVLVFDLTPQDNRSTGGHFQYDFINLHDHADIDT</sequence>
<keyword evidence="2" id="KW-1185">Reference proteome</keyword>
<name>A0ABU8PGV2_9HYPH</name>
<protein>
    <submittedName>
        <fullName evidence="1">Uncharacterized protein</fullName>
    </submittedName>
</protein>